<dbReference type="AlphaFoldDB" id="A0A4V0YDF3"/>
<organism evidence="1 2">
    <name type="scientific">Microbacterium protaetiae</name>
    <dbReference type="NCBI Taxonomy" id="2509458"/>
    <lineage>
        <taxon>Bacteria</taxon>
        <taxon>Bacillati</taxon>
        <taxon>Actinomycetota</taxon>
        <taxon>Actinomycetes</taxon>
        <taxon>Micrococcales</taxon>
        <taxon>Microbacteriaceae</taxon>
        <taxon>Microbacterium</taxon>
    </lineage>
</organism>
<sequence>MPKVSIYVPDALYDEVRRKKIPLSTVAQRAFEDAVNARGNTEWIAAARSRTPRTDDVIDVVALLDDVRGEFGA</sequence>
<dbReference type="OrthoDB" id="3290891at2"/>
<dbReference type="RefSeq" id="WP_129390057.1">
    <property type="nucleotide sequence ID" value="NZ_CP035494.1"/>
</dbReference>
<dbReference type="KEGG" id="mprt:ET475_11265"/>
<name>A0A4V0YDF3_9MICO</name>
<dbReference type="Proteomes" id="UP000293995">
    <property type="component" value="Chromosome"/>
</dbReference>
<proteinExistence type="predicted"/>
<keyword evidence="2" id="KW-1185">Reference proteome</keyword>
<dbReference type="EMBL" id="CP035494">
    <property type="protein sequence ID" value="QAY60511.1"/>
    <property type="molecule type" value="Genomic_DNA"/>
</dbReference>
<evidence type="ECO:0000313" key="1">
    <source>
        <dbReference type="EMBL" id="QAY60511.1"/>
    </source>
</evidence>
<evidence type="ECO:0000313" key="2">
    <source>
        <dbReference type="Proteomes" id="UP000293995"/>
    </source>
</evidence>
<protein>
    <recommendedName>
        <fullName evidence="3">Antitoxin</fullName>
    </recommendedName>
</protein>
<evidence type="ECO:0008006" key="3">
    <source>
        <dbReference type="Google" id="ProtNLM"/>
    </source>
</evidence>
<reference evidence="1 2" key="1">
    <citation type="submission" date="2019-01" db="EMBL/GenBank/DDBJ databases">
        <title>Genome sequencing of strain DFW100M-13.</title>
        <authorList>
            <person name="Heo J."/>
            <person name="Kim S.-J."/>
            <person name="Kim J.-S."/>
            <person name="Hong S.-B."/>
            <person name="Kwon S.-W."/>
        </authorList>
    </citation>
    <scope>NUCLEOTIDE SEQUENCE [LARGE SCALE GENOMIC DNA]</scope>
    <source>
        <strain evidence="1 2">DFW100M-13</strain>
    </source>
</reference>
<accession>A0A4V0YDF3</accession>
<gene>
    <name evidence="1" type="ORF">ET475_11265</name>
</gene>